<keyword evidence="1" id="KW-0812">Transmembrane</keyword>
<feature type="transmembrane region" description="Helical" evidence="1">
    <location>
        <begin position="20"/>
        <end position="41"/>
    </location>
</feature>
<comment type="caution">
    <text evidence="2">The sequence shown here is derived from an EMBL/GenBank/DDBJ whole genome shotgun (WGS) entry which is preliminary data.</text>
</comment>
<dbReference type="RefSeq" id="WP_377111170.1">
    <property type="nucleotide sequence ID" value="NZ_JBHTHZ010000001.1"/>
</dbReference>
<evidence type="ECO:0000313" key="3">
    <source>
        <dbReference type="Proteomes" id="UP001597010"/>
    </source>
</evidence>
<keyword evidence="1" id="KW-1133">Transmembrane helix</keyword>
<dbReference type="Proteomes" id="UP001597010">
    <property type="component" value="Unassembled WGS sequence"/>
</dbReference>
<reference evidence="3" key="1">
    <citation type="journal article" date="2019" name="Int. J. Syst. Evol. Microbiol.">
        <title>The Global Catalogue of Microorganisms (GCM) 10K type strain sequencing project: providing services to taxonomists for standard genome sequencing and annotation.</title>
        <authorList>
            <consortium name="The Broad Institute Genomics Platform"/>
            <consortium name="The Broad Institute Genome Sequencing Center for Infectious Disease"/>
            <person name="Wu L."/>
            <person name="Ma J."/>
        </authorList>
    </citation>
    <scope>NUCLEOTIDE SEQUENCE [LARGE SCALE GENOMIC DNA]</scope>
    <source>
        <strain evidence="3">CCUG 61484</strain>
    </source>
</reference>
<keyword evidence="1" id="KW-0472">Membrane</keyword>
<name>A0ABW3ANZ8_9SPHI</name>
<protein>
    <recommendedName>
        <fullName evidence="4">DUF1275 domain-containing protein</fullName>
    </recommendedName>
</protein>
<evidence type="ECO:0000313" key="2">
    <source>
        <dbReference type="EMBL" id="MFD0792564.1"/>
    </source>
</evidence>
<evidence type="ECO:0008006" key="4">
    <source>
        <dbReference type="Google" id="ProtNLM"/>
    </source>
</evidence>
<organism evidence="2 3">
    <name type="scientific">Mucilaginibacter litoreus</name>
    <dbReference type="NCBI Taxonomy" id="1048221"/>
    <lineage>
        <taxon>Bacteria</taxon>
        <taxon>Pseudomonadati</taxon>
        <taxon>Bacteroidota</taxon>
        <taxon>Sphingobacteriia</taxon>
        <taxon>Sphingobacteriales</taxon>
        <taxon>Sphingobacteriaceae</taxon>
        <taxon>Mucilaginibacter</taxon>
    </lineage>
</organism>
<keyword evidence="3" id="KW-1185">Reference proteome</keyword>
<sequence length="55" mass="6120">MKMLRQPKDKRTLKRNWMLASSTAFVAGVTDVCGLLALLAFTSNITWHVANLAKT</sequence>
<proteinExistence type="predicted"/>
<dbReference type="EMBL" id="JBHTHZ010000001">
    <property type="protein sequence ID" value="MFD0792564.1"/>
    <property type="molecule type" value="Genomic_DNA"/>
</dbReference>
<evidence type="ECO:0000256" key="1">
    <source>
        <dbReference type="SAM" id="Phobius"/>
    </source>
</evidence>
<gene>
    <name evidence="2" type="ORF">ACFQZX_02985</name>
</gene>
<accession>A0ABW3ANZ8</accession>